<comment type="caution">
    <text evidence="3">The sequence shown here is derived from an EMBL/GenBank/DDBJ whole genome shotgun (WGS) entry which is preliminary data.</text>
</comment>
<dbReference type="EMBL" id="SSFD01000364">
    <property type="protein sequence ID" value="TXH79102.1"/>
    <property type="molecule type" value="Genomic_DNA"/>
</dbReference>
<organism evidence="3 4">
    <name type="scientific">Thauera aminoaromatica</name>
    <dbReference type="NCBI Taxonomy" id="164330"/>
    <lineage>
        <taxon>Bacteria</taxon>
        <taxon>Pseudomonadati</taxon>
        <taxon>Pseudomonadota</taxon>
        <taxon>Betaproteobacteria</taxon>
        <taxon>Rhodocyclales</taxon>
        <taxon>Zoogloeaceae</taxon>
        <taxon>Thauera</taxon>
    </lineage>
</organism>
<dbReference type="Gene3D" id="1.20.5.1700">
    <property type="match status" value="1"/>
</dbReference>
<proteinExistence type="predicted"/>
<dbReference type="SUPFAM" id="SSF57997">
    <property type="entry name" value="Tropomyosin"/>
    <property type="match status" value="1"/>
</dbReference>
<dbReference type="Pfam" id="PF11740">
    <property type="entry name" value="KfrA_N"/>
    <property type="match status" value="1"/>
</dbReference>
<evidence type="ECO:0000313" key="4">
    <source>
        <dbReference type="Proteomes" id="UP000321192"/>
    </source>
</evidence>
<evidence type="ECO:0000259" key="2">
    <source>
        <dbReference type="Pfam" id="PF11740"/>
    </source>
</evidence>
<keyword evidence="3" id="KW-0238">DNA-binding</keyword>
<name>A0A5C7S705_THASP</name>
<accession>A0A5C7S705</accession>
<feature type="coiled-coil region" evidence="1">
    <location>
        <begin position="338"/>
        <end position="365"/>
    </location>
</feature>
<evidence type="ECO:0000313" key="3">
    <source>
        <dbReference type="EMBL" id="TXH79102.1"/>
    </source>
</evidence>
<dbReference type="InterPro" id="IPR021104">
    <property type="entry name" value="KfrA_DNA-bd_N"/>
</dbReference>
<dbReference type="AlphaFoldDB" id="A0A5C7S705"/>
<sequence>MNPNLPLDARERVFAAASQIFEESGRQTMPTVDQVRRLAKVDMHAATAAMREWRRQQTAQAAPIAVAVPEVVAKANEQAIAQLWTQAQELANQSLREAQSAWDAERTELDQLRVELSDAFEAQAAEFELAKSRIEALEREARETAEIAAVEIQKLRDELGQVRGELGAATSRAERSEATSAELEHRVADLRAELERAHGDVDQVRAEIKRATSDAEGLRSELAAVRAKAEAAAVEIQKLRDELGQVRGELGAATSRAERSEATAAELEHRVADLRAEIKRAATDAEGLRSELAAVRAKAEAADHAHQEHRKEAAKEAQRCADKVLAAQKSHDAIAKEAAAARESAARLSGQLEAVQAQNAALLETLRGKVAGNG</sequence>
<dbReference type="RefSeq" id="WP_276662114.1">
    <property type="nucleotide sequence ID" value="NZ_SSFD01000364.1"/>
</dbReference>
<reference evidence="3 4" key="1">
    <citation type="submission" date="2018-09" db="EMBL/GenBank/DDBJ databases">
        <title>Metagenome Assembled Genomes from an Advanced Water Purification Facility.</title>
        <authorList>
            <person name="Stamps B.W."/>
            <person name="Spear J.R."/>
        </authorList>
    </citation>
    <scope>NUCLEOTIDE SEQUENCE [LARGE SCALE GENOMIC DNA]</scope>
    <source>
        <strain evidence="3">Bin_27_1</strain>
    </source>
</reference>
<feature type="coiled-coil region" evidence="1">
    <location>
        <begin position="95"/>
        <end position="298"/>
    </location>
</feature>
<feature type="domain" description="KfrA N-terminal DNA-binding" evidence="2">
    <location>
        <begin position="10"/>
        <end position="125"/>
    </location>
</feature>
<protein>
    <submittedName>
        <fullName evidence="3">DNA-binding protein</fullName>
    </submittedName>
</protein>
<gene>
    <name evidence="3" type="ORF">E6Q80_21250</name>
</gene>
<dbReference type="GO" id="GO:0003677">
    <property type="term" value="F:DNA binding"/>
    <property type="evidence" value="ECO:0007669"/>
    <property type="project" value="UniProtKB-KW"/>
</dbReference>
<keyword evidence="1" id="KW-0175">Coiled coil</keyword>
<dbReference type="Gene3D" id="1.10.287.1490">
    <property type="match status" value="1"/>
</dbReference>
<evidence type="ECO:0000256" key="1">
    <source>
        <dbReference type="SAM" id="Coils"/>
    </source>
</evidence>
<dbReference type="Proteomes" id="UP000321192">
    <property type="component" value="Unassembled WGS sequence"/>
</dbReference>